<comment type="caution">
    <text evidence="3">The sequence shown here is derived from an EMBL/GenBank/DDBJ whole genome shotgun (WGS) entry which is preliminary data.</text>
</comment>
<feature type="region of interest" description="Disordered" evidence="1">
    <location>
        <begin position="674"/>
        <end position="728"/>
    </location>
</feature>
<proteinExistence type="predicted"/>
<protein>
    <recommendedName>
        <fullName evidence="2">Heterokaryon incompatibility domain-containing protein</fullName>
    </recommendedName>
</protein>
<feature type="compositionally biased region" description="Basic and acidic residues" evidence="1">
    <location>
        <begin position="778"/>
        <end position="791"/>
    </location>
</feature>
<sequence length="902" mass="100708">MSTSARALSPQPQCSYCSVLDFDDSTGFSSANIRSETGEPYLMLDEDDGEKMLSLHSTEYPIEDSFPDLPRLGRSADAGCGFCSMLGDTLKSNDLVSQLAPRGVEAVRILLRLPWRLSRIYGPKGTAMSRLLAQVQVLDPVDSKNYSTRFLCFSLETDSKTCSKWLRMRSSPSQDRLSPENLAWMKGKLNRCKQQHGHTYDVSAPDYTPTRLLDLSGGKVRLVQTVSSTHKYSYVALSYCWGPPDKASQQLTTTKSSLSKRQDGIELAECTEVVRDAIETTTALSIPYLWIDALCIIQDSPEDWNFEASKMGDVYANAELTVCSLASSNCRQGFLSKTRKTAKVAFRSRIMPEIRGDIYIRYNGISTSRRGPFQDYQPLEDQEQSEWILRGWTYQEKALSTRKLWFGSSRIHFLCDSVVHSEGMEPRVPGWDSSVQKDVSHRSRNKVYRDWETHAMLLSRRSFTRYTDTLPALSGIAATFARALPGDSYHAGLWKGNMEAQLLWYLSNQDGLPSAIEALRFRHSNLDPYIAPSWSWAGHYGPVNYTLDDALGRQISGIWSGRGDFRPEHAGIETRLTLKGSNPYGELVDGHIMLQGHVCPVPSAMYPSPVSSPPGAVSKKQLRINGHEYLADCLLDWHPQPATDTHPQGDLVMVLLRSACFKRETLYRRGKLRCSRHEDSEGDLDSGTGPKPFPAGNIGRKRSVSQLEGDDDDAPPPPSPVDGISDLEIEWRDHVKPYKGQKRARLPSTTLMDIRSDALEPKHGTALTSAIDSDDRSDDGQRSRSNEQDHGAEDDEDEDERAGLTTESEGEAEESYDEDELDDVPSEGERICLCKICEAEWKDSDDMRVAYGLLLCPANDLKTTGSGKNEFFRAGVFVSLPAIGRGGLGYFKRFPLETIIIL</sequence>
<name>A0AAD5RF57_9PEZI</name>
<dbReference type="InterPro" id="IPR010730">
    <property type="entry name" value="HET"/>
</dbReference>
<feature type="region of interest" description="Disordered" evidence="1">
    <location>
        <begin position="740"/>
        <end position="824"/>
    </location>
</feature>
<feature type="compositionally biased region" description="Basic and acidic residues" evidence="1">
    <location>
        <begin position="754"/>
        <end position="763"/>
    </location>
</feature>
<reference evidence="3" key="1">
    <citation type="submission" date="2022-07" db="EMBL/GenBank/DDBJ databases">
        <title>Draft genome sequence of Zalerion maritima ATCC 34329, a (micro)plastics degrading marine fungus.</title>
        <authorList>
            <person name="Paco A."/>
            <person name="Goncalves M.F.M."/>
            <person name="Rocha-Santos T.A.P."/>
            <person name="Alves A."/>
        </authorList>
    </citation>
    <scope>NUCLEOTIDE SEQUENCE</scope>
    <source>
        <strain evidence="3">ATCC 34329</strain>
    </source>
</reference>
<dbReference type="AlphaFoldDB" id="A0AAD5RF57"/>
<evidence type="ECO:0000313" key="3">
    <source>
        <dbReference type="EMBL" id="KAJ2891510.1"/>
    </source>
</evidence>
<feature type="domain" description="Heterokaryon incompatibility" evidence="2">
    <location>
        <begin position="234"/>
        <end position="396"/>
    </location>
</feature>
<dbReference type="Proteomes" id="UP001201980">
    <property type="component" value="Unassembled WGS sequence"/>
</dbReference>
<dbReference type="EMBL" id="JAKWBI020001073">
    <property type="protein sequence ID" value="KAJ2891510.1"/>
    <property type="molecule type" value="Genomic_DNA"/>
</dbReference>
<organism evidence="3 4">
    <name type="scientific">Zalerion maritima</name>
    <dbReference type="NCBI Taxonomy" id="339359"/>
    <lineage>
        <taxon>Eukaryota</taxon>
        <taxon>Fungi</taxon>
        <taxon>Dikarya</taxon>
        <taxon>Ascomycota</taxon>
        <taxon>Pezizomycotina</taxon>
        <taxon>Sordariomycetes</taxon>
        <taxon>Lulworthiomycetidae</taxon>
        <taxon>Lulworthiales</taxon>
        <taxon>Lulworthiaceae</taxon>
        <taxon>Zalerion</taxon>
    </lineage>
</organism>
<dbReference type="PANTHER" id="PTHR33112:SF16">
    <property type="entry name" value="HETEROKARYON INCOMPATIBILITY DOMAIN-CONTAINING PROTEIN"/>
    <property type="match status" value="1"/>
</dbReference>
<dbReference type="PANTHER" id="PTHR33112">
    <property type="entry name" value="DOMAIN PROTEIN, PUTATIVE-RELATED"/>
    <property type="match status" value="1"/>
</dbReference>
<evidence type="ECO:0000313" key="4">
    <source>
        <dbReference type="Proteomes" id="UP001201980"/>
    </source>
</evidence>
<gene>
    <name evidence="3" type="ORF">MKZ38_000275</name>
</gene>
<evidence type="ECO:0000256" key="1">
    <source>
        <dbReference type="SAM" id="MobiDB-lite"/>
    </source>
</evidence>
<evidence type="ECO:0000259" key="2">
    <source>
        <dbReference type="Pfam" id="PF06985"/>
    </source>
</evidence>
<accession>A0AAD5RF57</accession>
<dbReference type="Pfam" id="PF06985">
    <property type="entry name" value="HET"/>
    <property type="match status" value="1"/>
</dbReference>
<keyword evidence="4" id="KW-1185">Reference proteome</keyword>
<feature type="compositionally biased region" description="Acidic residues" evidence="1">
    <location>
        <begin position="808"/>
        <end position="824"/>
    </location>
</feature>